<accession>A0ABY9M7T4</accession>
<feature type="compositionally biased region" description="Basic and acidic residues" evidence="1">
    <location>
        <begin position="42"/>
        <end position="51"/>
    </location>
</feature>
<gene>
    <name evidence="2" type="ORF">RAS12_11895</name>
</gene>
<reference evidence="2 3" key="1">
    <citation type="submission" date="2023-08" db="EMBL/GenBank/DDBJ databases">
        <title>Achromobacter seleniivolatilans sp. nov., isolated from seleniferous soil.</title>
        <authorList>
            <person name="Zhang S."/>
            <person name="Li K."/>
            <person name="Peng J."/>
            <person name="Zhao Q."/>
            <person name="Wang H."/>
            <person name="Guo Y."/>
        </authorList>
    </citation>
    <scope>NUCLEOTIDE SEQUENCE [LARGE SCALE GENOMIC DNA]</scope>
    <source>
        <strain evidence="2 3">R39</strain>
    </source>
</reference>
<dbReference type="EMBL" id="CP132976">
    <property type="protein sequence ID" value="WMD23039.1"/>
    <property type="molecule type" value="Genomic_DNA"/>
</dbReference>
<evidence type="ECO:0000256" key="1">
    <source>
        <dbReference type="SAM" id="MobiDB-lite"/>
    </source>
</evidence>
<evidence type="ECO:0000313" key="3">
    <source>
        <dbReference type="Proteomes" id="UP001234798"/>
    </source>
</evidence>
<dbReference type="RefSeq" id="WP_306948633.1">
    <property type="nucleotide sequence ID" value="NZ_CP132976.1"/>
</dbReference>
<protein>
    <submittedName>
        <fullName evidence="2">Uncharacterized protein</fullName>
    </submittedName>
</protein>
<proteinExistence type="predicted"/>
<name>A0ABY9M7T4_9BURK</name>
<sequence>MERIEAGQVRIEQKLDLLLEALAADDEQDESPAMTLDGELAGEARPEGEPL</sequence>
<feature type="region of interest" description="Disordered" evidence="1">
    <location>
        <begin position="24"/>
        <end position="51"/>
    </location>
</feature>
<evidence type="ECO:0000313" key="2">
    <source>
        <dbReference type="EMBL" id="WMD23039.1"/>
    </source>
</evidence>
<organism evidence="2 3">
    <name type="scientific">Achromobacter seleniivolatilans</name>
    <dbReference type="NCBI Taxonomy" id="3047478"/>
    <lineage>
        <taxon>Bacteria</taxon>
        <taxon>Pseudomonadati</taxon>
        <taxon>Pseudomonadota</taxon>
        <taxon>Betaproteobacteria</taxon>
        <taxon>Burkholderiales</taxon>
        <taxon>Alcaligenaceae</taxon>
        <taxon>Achromobacter</taxon>
    </lineage>
</organism>
<dbReference type="Proteomes" id="UP001234798">
    <property type="component" value="Chromosome"/>
</dbReference>
<keyword evidence="3" id="KW-1185">Reference proteome</keyword>